<sequence>MEMSCEATGWSGARAAQGFSVDAASLPLEGGVDPEFGTVRWRTLVSSDRTPSEALTLGLAEFAPFGTLSPHRHAPAEFYLGLEGAGIVTIDGVAHPIGPGVAVFIPGEAEHGVVAGAEGLRFAYGFPTARFAEVDYRFSQAG</sequence>
<gene>
    <name evidence="2" type="ORF">NHG85_14365</name>
</gene>
<dbReference type="InterPro" id="IPR013096">
    <property type="entry name" value="Cupin_2"/>
</dbReference>
<dbReference type="Proteomes" id="UP001139477">
    <property type="component" value="Unassembled WGS sequence"/>
</dbReference>
<dbReference type="AlphaFoldDB" id="A0A9X2JQT5"/>
<protein>
    <submittedName>
        <fullName evidence="2">Cupin domain-containing protein</fullName>
    </submittedName>
</protein>
<reference evidence="2" key="1">
    <citation type="submission" date="2022-06" db="EMBL/GenBank/DDBJ databases">
        <title>Limimaricola sediminis sp. nov., isolated from an intertidal sediment.</title>
        <authorList>
            <person name="Shao X."/>
        </authorList>
    </citation>
    <scope>NUCLEOTIDE SEQUENCE</scope>
    <source>
        <strain evidence="2">ASW11-118</strain>
    </source>
</reference>
<feature type="domain" description="Cupin type-2" evidence="1">
    <location>
        <begin position="59"/>
        <end position="115"/>
    </location>
</feature>
<name>A0A9X2JQT5_9RHOB</name>
<evidence type="ECO:0000313" key="2">
    <source>
        <dbReference type="EMBL" id="MCP1169695.1"/>
    </source>
</evidence>
<dbReference type="Pfam" id="PF07883">
    <property type="entry name" value="Cupin_2"/>
    <property type="match status" value="1"/>
</dbReference>
<evidence type="ECO:0000259" key="1">
    <source>
        <dbReference type="Pfam" id="PF07883"/>
    </source>
</evidence>
<dbReference type="InterPro" id="IPR014710">
    <property type="entry name" value="RmlC-like_jellyroll"/>
</dbReference>
<organism evidence="2 3">
    <name type="scientific">Limimaricola litoreus</name>
    <dbReference type="NCBI Taxonomy" id="2955316"/>
    <lineage>
        <taxon>Bacteria</taxon>
        <taxon>Pseudomonadati</taxon>
        <taxon>Pseudomonadota</taxon>
        <taxon>Alphaproteobacteria</taxon>
        <taxon>Rhodobacterales</taxon>
        <taxon>Paracoccaceae</taxon>
        <taxon>Limimaricola</taxon>
    </lineage>
</organism>
<comment type="caution">
    <text evidence="2">The sequence shown here is derived from an EMBL/GenBank/DDBJ whole genome shotgun (WGS) entry which is preliminary data.</text>
</comment>
<accession>A0A9X2JQT5</accession>
<dbReference type="SUPFAM" id="SSF51182">
    <property type="entry name" value="RmlC-like cupins"/>
    <property type="match status" value="1"/>
</dbReference>
<proteinExistence type="predicted"/>
<dbReference type="RefSeq" id="WP_253333548.1">
    <property type="nucleotide sequence ID" value="NZ_JAMYXC010000216.1"/>
</dbReference>
<dbReference type="Gene3D" id="2.60.120.10">
    <property type="entry name" value="Jelly Rolls"/>
    <property type="match status" value="1"/>
</dbReference>
<evidence type="ECO:0000313" key="3">
    <source>
        <dbReference type="Proteomes" id="UP001139477"/>
    </source>
</evidence>
<dbReference type="InterPro" id="IPR011051">
    <property type="entry name" value="RmlC_Cupin_sf"/>
</dbReference>
<dbReference type="EMBL" id="JAMYXC010000216">
    <property type="protein sequence ID" value="MCP1169695.1"/>
    <property type="molecule type" value="Genomic_DNA"/>
</dbReference>
<keyword evidence="3" id="KW-1185">Reference proteome</keyword>